<gene>
    <name evidence="4" type="ORF">MICPUN_58686</name>
</gene>
<dbReference type="eggNOG" id="KOG3034">
    <property type="taxonomic scope" value="Eukaryota"/>
</dbReference>
<dbReference type="FunCoup" id="C1E6J8">
    <property type="interactions" value="1798"/>
</dbReference>
<accession>C1E6J8</accession>
<dbReference type="PANTHER" id="PTHR13261">
    <property type="entry name" value="BRCA2 AND CDKN1A INTERACTING PROTEIN"/>
    <property type="match status" value="1"/>
</dbReference>
<feature type="compositionally biased region" description="Acidic residues" evidence="3">
    <location>
        <begin position="49"/>
        <end position="77"/>
    </location>
</feature>
<feature type="region of interest" description="Disordered" evidence="3">
    <location>
        <begin position="1"/>
        <end position="77"/>
    </location>
</feature>
<evidence type="ECO:0000256" key="2">
    <source>
        <dbReference type="PIRNR" id="PIRNR028983"/>
    </source>
</evidence>
<dbReference type="KEGG" id="mis:MICPUN_58686"/>
<dbReference type="EMBL" id="CP001326">
    <property type="protein sequence ID" value="ACO63444.1"/>
    <property type="molecule type" value="Genomic_DNA"/>
</dbReference>
<dbReference type="Pfam" id="PF13862">
    <property type="entry name" value="BCCIP"/>
    <property type="match status" value="1"/>
</dbReference>
<dbReference type="AlphaFoldDB" id="C1E6J8"/>
<dbReference type="Proteomes" id="UP000002009">
    <property type="component" value="Chromosome 5"/>
</dbReference>
<name>C1E6J8_MICCC</name>
<feature type="compositionally biased region" description="Basic and acidic residues" evidence="3">
    <location>
        <begin position="32"/>
        <end position="48"/>
    </location>
</feature>
<dbReference type="PIRSF" id="PIRSF028983">
    <property type="entry name" value="BCP1"/>
    <property type="match status" value="1"/>
</dbReference>
<evidence type="ECO:0000313" key="4">
    <source>
        <dbReference type="EMBL" id="ACO63444.1"/>
    </source>
</evidence>
<proteinExistence type="inferred from homology"/>
<dbReference type="RefSeq" id="XP_002502186.1">
    <property type="nucleotide sequence ID" value="XM_002502140.1"/>
</dbReference>
<dbReference type="PANTHER" id="PTHR13261:SF0">
    <property type="entry name" value="BRCA2 AND CDKN1A-INTERACTING PROTEIN"/>
    <property type="match status" value="1"/>
</dbReference>
<organism evidence="4 5">
    <name type="scientific">Micromonas commoda (strain RCC299 / NOUM17 / CCMP2709)</name>
    <name type="common">Picoplanktonic green alga</name>
    <dbReference type="NCBI Taxonomy" id="296587"/>
    <lineage>
        <taxon>Eukaryota</taxon>
        <taxon>Viridiplantae</taxon>
        <taxon>Chlorophyta</taxon>
        <taxon>Mamiellophyceae</taxon>
        <taxon>Mamiellales</taxon>
        <taxon>Mamiellaceae</taxon>
        <taxon>Micromonas</taxon>
    </lineage>
</organism>
<dbReference type="OrthoDB" id="27543at2759"/>
<evidence type="ECO:0000313" key="5">
    <source>
        <dbReference type="Proteomes" id="UP000002009"/>
    </source>
</evidence>
<comment type="similarity">
    <text evidence="1 2">Belongs to the BCP1 family.</text>
</comment>
<protein>
    <recommendedName>
        <fullName evidence="2">Protein BCCIP homolog</fullName>
    </recommendedName>
</protein>
<dbReference type="InterPro" id="IPR025602">
    <property type="entry name" value="BCP1_family"/>
</dbReference>
<feature type="compositionally biased region" description="Polar residues" evidence="3">
    <location>
        <begin position="10"/>
        <end position="20"/>
    </location>
</feature>
<dbReference type="GeneID" id="8243473"/>
<dbReference type="InParanoid" id="C1E6J8"/>
<reference evidence="4 5" key="1">
    <citation type="journal article" date="2009" name="Science">
        <title>Green evolution and dynamic adaptations revealed by genomes of the marine picoeukaryotes Micromonas.</title>
        <authorList>
            <person name="Worden A.Z."/>
            <person name="Lee J.H."/>
            <person name="Mock T."/>
            <person name="Rouze P."/>
            <person name="Simmons M.P."/>
            <person name="Aerts A.L."/>
            <person name="Allen A.E."/>
            <person name="Cuvelier M.L."/>
            <person name="Derelle E."/>
            <person name="Everett M.V."/>
            <person name="Foulon E."/>
            <person name="Grimwood J."/>
            <person name="Gundlach H."/>
            <person name="Henrissat B."/>
            <person name="Napoli C."/>
            <person name="McDonald S.M."/>
            <person name="Parker M.S."/>
            <person name="Rombauts S."/>
            <person name="Salamov A."/>
            <person name="Von Dassow P."/>
            <person name="Badger J.H."/>
            <person name="Coutinho P.M."/>
            <person name="Demir E."/>
            <person name="Dubchak I."/>
            <person name="Gentemann C."/>
            <person name="Eikrem W."/>
            <person name="Gready J.E."/>
            <person name="John U."/>
            <person name="Lanier W."/>
            <person name="Lindquist E.A."/>
            <person name="Lucas S."/>
            <person name="Mayer K.F."/>
            <person name="Moreau H."/>
            <person name="Not F."/>
            <person name="Otillar R."/>
            <person name="Panaud O."/>
            <person name="Pangilinan J."/>
            <person name="Paulsen I."/>
            <person name="Piegu B."/>
            <person name="Poliakov A."/>
            <person name="Robbens S."/>
            <person name="Schmutz J."/>
            <person name="Toulza E."/>
            <person name="Wyss T."/>
            <person name="Zelensky A."/>
            <person name="Zhou K."/>
            <person name="Armbrust E.V."/>
            <person name="Bhattacharya D."/>
            <person name="Goodenough U.W."/>
            <person name="Van de Peer Y."/>
            <person name="Grigoriev I.V."/>
        </authorList>
    </citation>
    <scope>NUCLEOTIDE SEQUENCE [LARGE SCALE GENOMIC DNA]</scope>
    <source>
        <strain evidence="5">RCC299 / NOUM17</strain>
    </source>
</reference>
<dbReference type="STRING" id="296587.C1E6J8"/>
<dbReference type="OMA" id="VKFYRKE"/>
<evidence type="ECO:0000256" key="1">
    <source>
        <dbReference type="ARBA" id="ARBA00006781"/>
    </source>
</evidence>
<dbReference type="GO" id="GO:0005634">
    <property type="term" value="C:nucleus"/>
    <property type="evidence" value="ECO:0007669"/>
    <property type="project" value="TreeGrafter"/>
</dbReference>
<sequence>MAAGRHTNQEHSGGVTSRTPILTLRMAPKKAKISEEAKNVEKDEAEDKEKDDDHEDESSSEEEEDEEDFDGSSDDDSDEEILVDFEFMDPKEIDFLGLKALLGNYLDGALFNSSELCDAIIAQNTVGTVLKAQGAGDEVDPIAVMSVMNLQRRKEMKWMQETIEYLKKNCPKDLKDQFEALLGEEGVGLIINERVINVPQETAQPLVNLLFDEISNATEDEPTEELRESFKFKKYILLTRTFLEEYAEPAGVGGGKRKRDAATEMVYPRPEDQFFHKVSKMSFQWKSRELGENDDVDSFQPMRLCMVVDANSVPQVRKQVKEMFTGDFEIKL</sequence>
<evidence type="ECO:0000256" key="3">
    <source>
        <dbReference type="SAM" id="MobiDB-lite"/>
    </source>
</evidence>
<keyword evidence="5" id="KW-1185">Reference proteome</keyword>